<dbReference type="EMBL" id="JBHMBW010000011">
    <property type="protein sequence ID" value="MFB9624094.1"/>
    <property type="molecule type" value="Genomic_DNA"/>
</dbReference>
<feature type="transmembrane region" description="Helical" evidence="1">
    <location>
        <begin position="37"/>
        <end position="57"/>
    </location>
</feature>
<comment type="caution">
    <text evidence="2">The sequence shown here is derived from an EMBL/GenBank/DDBJ whole genome shotgun (WGS) entry which is preliminary data.</text>
</comment>
<dbReference type="Proteomes" id="UP001589532">
    <property type="component" value="Unassembled WGS sequence"/>
</dbReference>
<reference evidence="2 3" key="1">
    <citation type="submission" date="2024-09" db="EMBL/GenBank/DDBJ databases">
        <authorList>
            <person name="Sun Q."/>
            <person name="Mori K."/>
        </authorList>
    </citation>
    <scope>NUCLEOTIDE SEQUENCE [LARGE SCALE GENOMIC DNA]</scope>
    <source>
        <strain evidence="2 3">JCM 3143</strain>
    </source>
</reference>
<keyword evidence="1" id="KW-0812">Transmembrane</keyword>
<evidence type="ECO:0000313" key="3">
    <source>
        <dbReference type="Proteomes" id="UP001589532"/>
    </source>
</evidence>
<keyword evidence="1" id="KW-1133">Transmembrane helix</keyword>
<dbReference type="RefSeq" id="WP_344995674.1">
    <property type="nucleotide sequence ID" value="NZ_BAAAXV010000008.1"/>
</dbReference>
<keyword evidence="3" id="KW-1185">Reference proteome</keyword>
<gene>
    <name evidence="2" type="ORF">ACFFSA_13490</name>
</gene>
<evidence type="ECO:0000313" key="2">
    <source>
        <dbReference type="EMBL" id="MFB9624094.1"/>
    </source>
</evidence>
<keyword evidence="1" id="KW-0472">Membrane</keyword>
<evidence type="ECO:0000256" key="1">
    <source>
        <dbReference type="SAM" id="Phobius"/>
    </source>
</evidence>
<protein>
    <recommendedName>
        <fullName evidence="4">GlsB/YeaQ/YmgE family stress response membrane protein</fullName>
    </recommendedName>
</protein>
<proteinExistence type="predicted"/>
<name>A0ABV5RXC7_9ACTN</name>
<accession>A0ABV5RXC7</accession>
<sequence length="62" mass="6522">MAFIGVLLMIQGFGGLIAEHVFGQSFGLLHRWLDGTALTISSAVTGVAGLALTIYGVRKEES</sequence>
<organism evidence="2 3">
    <name type="scientific">Nonomuraea helvata</name>
    <dbReference type="NCBI Taxonomy" id="37484"/>
    <lineage>
        <taxon>Bacteria</taxon>
        <taxon>Bacillati</taxon>
        <taxon>Actinomycetota</taxon>
        <taxon>Actinomycetes</taxon>
        <taxon>Streptosporangiales</taxon>
        <taxon>Streptosporangiaceae</taxon>
        <taxon>Nonomuraea</taxon>
    </lineage>
</organism>
<evidence type="ECO:0008006" key="4">
    <source>
        <dbReference type="Google" id="ProtNLM"/>
    </source>
</evidence>